<sequence length="399" mass="45184">MVLAAHLADTHLGYAQYRLWEREDDLYELFSTAYEEALRERVNVIVISGDVFHTPRPPNRAILTFYQQVRRAGEKGVKTLVVAGEHDQLKRRGDVHPLLMLSQITSDVVFIGGTDANTVISQRYVVESNGSRALFYGVNAFPRVMDRVERYKAIFEQVQAAVAKESGRKVLVAHLPIEGLMSTNIEPSVPVDSLPSGFDYYALGHLHIRHISRNKGVLGYPGSLDILSRQEVDEWRRSGKGFYIVDLSREEPEIKKVDLDVRPQFVVEGGKNDVLRELGELLRAVYRKQPIVHIKVSLKKNEEPEFRDKLENLLRKKVLDYRLEVHREDPKLGVAHVPGESWSEAGVISRVYGISEKAALALIRLKDCLSSRSQPDECENEIRDVLLVKDEIQKAQGGA</sequence>
<keyword evidence="1" id="KW-0540">Nuclease</keyword>
<dbReference type="Gene3D" id="3.60.21.10">
    <property type="match status" value="1"/>
</dbReference>
<keyword evidence="2" id="KW-0378">Hydrolase</keyword>
<accession>A0A7C1I513</accession>
<gene>
    <name evidence="5" type="ORF">ENO04_01300</name>
</gene>
<feature type="domain" description="Calcineurin-like phosphoesterase" evidence="4">
    <location>
        <begin position="5"/>
        <end position="208"/>
    </location>
</feature>
<protein>
    <submittedName>
        <fullName evidence="5">Exonuclease SbcCD subunit D</fullName>
    </submittedName>
</protein>
<proteinExistence type="predicted"/>
<dbReference type="InterPro" id="IPR004843">
    <property type="entry name" value="Calcineurin-like_PHP"/>
</dbReference>
<dbReference type="InterPro" id="IPR050535">
    <property type="entry name" value="DNA_Repair-Maintenance_Comp"/>
</dbReference>
<evidence type="ECO:0000313" key="5">
    <source>
        <dbReference type="EMBL" id="HDS10248.1"/>
    </source>
</evidence>
<dbReference type="InterPro" id="IPR029052">
    <property type="entry name" value="Metallo-depent_PP-like"/>
</dbReference>
<dbReference type="EMBL" id="DSDY01000045">
    <property type="protein sequence ID" value="HDS10248.1"/>
    <property type="molecule type" value="Genomic_DNA"/>
</dbReference>
<evidence type="ECO:0000256" key="3">
    <source>
        <dbReference type="ARBA" id="ARBA00022839"/>
    </source>
</evidence>
<evidence type="ECO:0000256" key="2">
    <source>
        <dbReference type="ARBA" id="ARBA00022801"/>
    </source>
</evidence>
<keyword evidence="3 5" id="KW-0269">Exonuclease</keyword>
<comment type="caution">
    <text evidence="5">The sequence shown here is derived from an EMBL/GenBank/DDBJ whole genome shotgun (WGS) entry which is preliminary data.</text>
</comment>
<name>A0A7C1I513_9CREN</name>
<evidence type="ECO:0000256" key="1">
    <source>
        <dbReference type="ARBA" id="ARBA00022722"/>
    </source>
</evidence>
<dbReference type="PANTHER" id="PTHR30337">
    <property type="entry name" value="COMPONENT OF ATP-DEPENDENT DSDNA EXONUCLEASE"/>
    <property type="match status" value="1"/>
</dbReference>
<dbReference type="GO" id="GO:0004527">
    <property type="term" value="F:exonuclease activity"/>
    <property type="evidence" value="ECO:0007669"/>
    <property type="project" value="UniProtKB-KW"/>
</dbReference>
<dbReference type="CDD" id="cd00840">
    <property type="entry name" value="MPP_Mre11_N"/>
    <property type="match status" value="1"/>
</dbReference>
<dbReference type="SUPFAM" id="SSF56300">
    <property type="entry name" value="Metallo-dependent phosphatases"/>
    <property type="match status" value="1"/>
</dbReference>
<evidence type="ECO:0000259" key="4">
    <source>
        <dbReference type="Pfam" id="PF00149"/>
    </source>
</evidence>
<dbReference type="AlphaFoldDB" id="A0A7C1I513"/>
<dbReference type="Pfam" id="PF00149">
    <property type="entry name" value="Metallophos"/>
    <property type="match status" value="1"/>
</dbReference>
<reference evidence="5" key="1">
    <citation type="journal article" date="2020" name="mSystems">
        <title>Genome- and Community-Level Interaction Insights into Carbon Utilization and Element Cycling Functions of Hydrothermarchaeota in Hydrothermal Sediment.</title>
        <authorList>
            <person name="Zhou Z."/>
            <person name="Liu Y."/>
            <person name="Xu W."/>
            <person name="Pan J."/>
            <person name="Luo Z.H."/>
            <person name="Li M."/>
        </authorList>
    </citation>
    <scope>NUCLEOTIDE SEQUENCE [LARGE SCALE GENOMIC DNA]</scope>
    <source>
        <strain evidence="5">SpSt-123</strain>
    </source>
</reference>
<dbReference type="PANTHER" id="PTHR30337:SF0">
    <property type="entry name" value="NUCLEASE SBCCD SUBUNIT D"/>
    <property type="match status" value="1"/>
</dbReference>
<organism evidence="5">
    <name type="scientific">Fervidicoccus fontis</name>
    <dbReference type="NCBI Taxonomy" id="683846"/>
    <lineage>
        <taxon>Archaea</taxon>
        <taxon>Thermoproteota</taxon>
        <taxon>Thermoprotei</taxon>
        <taxon>Fervidicoccales</taxon>
        <taxon>Fervidicoccaceae</taxon>
        <taxon>Fervidicoccus</taxon>
    </lineage>
</organism>
<dbReference type="InterPro" id="IPR041796">
    <property type="entry name" value="Mre11_N"/>
</dbReference>